<dbReference type="InterPro" id="IPR014729">
    <property type="entry name" value="Rossmann-like_a/b/a_fold"/>
</dbReference>
<comment type="caution">
    <text evidence="3">The sequence shown here is derived from an EMBL/GenBank/DDBJ whole genome shotgun (WGS) entry which is preliminary data.</text>
</comment>
<evidence type="ECO:0000259" key="2">
    <source>
        <dbReference type="Pfam" id="PF00582"/>
    </source>
</evidence>
<dbReference type="Proteomes" id="UP001549291">
    <property type="component" value="Unassembled WGS sequence"/>
</dbReference>
<dbReference type="PRINTS" id="PR01438">
    <property type="entry name" value="UNVRSLSTRESS"/>
</dbReference>
<sequence>MFEEQRIDRMYANILLSTDGSDVARKGVEHGIALAKALNARLTIITVTESLPVDYGSGHASGWIPTQEEVDGYNAACKARAGKVLDEARAMSKQIGTPAELLHVPNAHPATAIIETAESRGCDLIVMASHGRRGLRKLFLGSQTSEVLMYGSIPVLVVPKPA</sequence>
<dbReference type="PANTHER" id="PTHR46268:SF15">
    <property type="entry name" value="UNIVERSAL STRESS PROTEIN HP_0031"/>
    <property type="match status" value="1"/>
</dbReference>
<name>A0ABV2S552_BRAJP</name>
<keyword evidence="4" id="KW-1185">Reference proteome</keyword>
<dbReference type="InterPro" id="IPR006015">
    <property type="entry name" value="Universal_stress_UspA"/>
</dbReference>
<dbReference type="EMBL" id="JBEPTQ010000002">
    <property type="protein sequence ID" value="MET4724316.1"/>
    <property type="molecule type" value="Genomic_DNA"/>
</dbReference>
<organism evidence="3 4">
    <name type="scientific">Bradyrhizobium japonicum</name>
    <dbReference type="NCBI Taxonomy" id="375"/>
    <lineage>
        <taxon>Bacteria</taxon>
        <taxon>Pseudomonadati</taxon>
        <taxon>Pseudomonadota</taxon>
        <taxon>Alphaproteobacteria</taxon>
        <taxon>Hyphomicrobiales</taxon>
        <taxon>Nitrobacteraceae</taxon>
        <taxon>Bradyrhizobium</taxon>
    </lineage>
</organism>
<gene>
    <name evidence="3" type="ORF">ABIF63_008422</name>
</gene>
<protein>
    <submittedName>
        <fullName evidence="3">Nucleotide-binding universal stress UspA family protein</fullName>
    </submittedName>
</protein>
<evidence type="ECO:0000313" key="4">
    <source>
        <dbReference type="Proteomes" id="UP001549291"/>
    </source>
</evidence>
<comment type="similarity">
    <text evidence="1">Belongs to the universal stress protein A family.</text>
</comment>
<reference evidence="3 4" key="1">
    <citation type="submission" date="2024-06" db="EMBL/GenBank/DDBJ databases">
        <title>Genomic Encyclopedia of Type Strains, Phase V (KMG-V): Genome sequencing to study the core and pangenomes of soil and plant-associated prokaryotes.</title>
        <authorList>
            <person name="Whitman W."/>
        </authorList>
    </citation>
    <scope>NUCLEOTIDE SEQUENCE [LARGE SCALE GENOMIC DNA]</scope>
    <source>
        <strain evidence="3 4">USDA 160</strain>
    </source>
</reference>
<accession>A0ABV2S552</accession>
<dbReference type="Gene3D" id="3.40.50.620">
    <property type="entry name" value="HUPs"/>
    <property type="match status" value="1"/>
</dbReference>
<dbReference type="SUPFAM" id="SSF52402">
    <property type="entry name" value="Adenine nucleotide alpha hydrolases-like"/>
    <property type="match status" value="1"/>
</dbReference>
<evidence type="ECO:0000256" key="1">
    <source>
        <dbReference type="ARBA" id="ARBA00008791"/>
    </source>
</evidence>
<dbReference type="InterPro" id="IPR006016">
    <property type="entry name" value="UspA"/>
</dbReference>
<feature type="domain" description="UspA" evidence="2">
    <location>
        <begin position="10"/>
        <end position="159"/>
    </location>
</feature>
<evidence type="ECO:0000313" key="3">
    <source>
        <dbReference type="EMBL" id="MET4724316.1"/>
    </source>
</evidence>
<dbReference type="Pfam" id="PF00582">
    <property type="entry name" value="Usp"/>
    <property type="match status" value="1"/>
</dbReference>
<proteinExistence type="inferred from homology"/>
<dbReference type="CDD" id="cd00293">
    <property type="entry name" value="USP-like"/>
    <property type="match status" value="1"/>
</dbReference>
<dbReference type="PANTHER" id="PTHR46268">
    <property type="entry name" value="STRESS RESPONSE PROTEIN NHAX"/>
    <property type="match status" value="1"/>
</dbReference>